<keyword evidence="1" id="KW-0472">Membrane</keyword>
<feature type="transmembrane region" description="Helical" evidence="1">
    <location>
        <begin position="7"/>
        <end position="32"/>
    </location>
</feature>
<name>A0A0D8MFQ9_PHOLE</name>
<sequence>MEKLMPYLAKFAFGVSMMMFVLGGGMALYAAFYG</sequence>
<evidence type="ECO:0000313" key="5">
    <source>
        <dbReference type="Proteomes" id="UP000241566"/>
    </source>
</evidence>
<comment type="caution">
    <text evidence="3">The sequence shown here is derived from an EMBL/GenBank/DDBJ whole genome shotgun (WGS) entry which is preliminary data.</text>
</comment>
<accession>A0A0D8MFQ9</accession>
<dbReference type="AlphaFoldDB" id="A0A0D8MFQ9"/>
<keyword evidence="1" id="KW-1133">Transmembrane helix</keyword>
<dbReference type="OrthoDB" id="5823157at2"/>
<gene>
    <name evidence="3" type="ORF">CTM89_12015</name>
    <name evidence="2" type="ORF">CTM94_00955</name>
</gene>
<dbReference type="EMBL" id="PYOJ01000013">
    <property type="protein sequence ID" value="PSV89420.1"/>
    <property type="molecule type" value="Genomic_DNA"/>
</dbReference>
<dbReference type="RefSeq" id="WP_042117731.1">
    <property type="nucleotide sequence ID" value="NZ_CP131599.1"/>
</dbReference>
<evidence type="ECO:0000313" key="4">
    <source>
        <dbReference type="Proteomes" id="UP000240410"/>
    </source>
</evidence>
<protein>
    <submittedName>
        <fullName evidence="3">3-ketoacyl-ACP reductase</fullName>
    </submittedName>
</protein>
<evidence type="ECO:0000256" key="1">
    <source>
        <dbReference type="SAM" id="Phobius"/>
    </source>
</evidence>
<dbReference type="EMBL" id="PYOI01000001">
    <property type="protein sequence ID" value="PSV86403.1"/>
    <property type="molecule type" value="Genomic_DNA"/>
</dbReference>
<keyword evidence="5" id="KW-1185">Reference proteome</keyword>
<keyword evidence="1" id="KW-0812">Transmembrane</keyword>
<reference evidence="3 4" key="1">
    <citation type="submission" date="2018-03" db="EMBL/GenBank/DDBJ databases">
        <title>Whole genome sequencing of Histamine producing bacteria.</title>
        <authorList>
            <person name="Butler K."/>
        </authorList>
    </citation>
    <scope>NUCLEOTIDE SEQUENCE [LARGE SCALE GENOMIC DNA]</scope>
    <source>
        <strain evidence="2 5">ATCC 25521</strain>
        <strain evidence="3 4">ATCC 33979</strain>
    </source>
</reference>
<dbReference type="GeneID" id="99742821"/>
<organism evidence="3 4">
    <name type="scientific">Photobacterium leiognathi</name>
    <dbReference type="NCBI Taxonomy" id="553611"/>
    <lineage>
        <taxon>Bacteria</taxon>
        <taxon>Pseudomonadati</taxon>
        <taxon>Pseudomonadota</taxon>
        <taxon>Gammaproteobacteria</taxon>
        <taxon>Vibrionales</taxon>
        <taxon>Vibrionaceae</taxon>
        <taxon>Photobacterium</taxon>
    </lineage>
</organism>
<dbReference type="Proteomes" id="UP000241566">
    <property type="component" value="Unassembled WGS sequence"/>
</dbReference>
<dbReference type="Proteomes" id="UP000240410">
    <property type="component" value="Unassembled WGS sequence"/>
</dbReference>
<evidence type="ECO:0000313" key="2">
    <source>
        <dbReference type="EMBL" id="PSV86403.1"/>
    </source>
</evidence>
<proteinExistence type="predicted"/>
<evidence type="ECO:0000313" key="3">
    <source>
        <dbReference type="EMBL" id="PSV89420.1"/>
    </source>
</evidence>